<feature type="domain" description="ABC transporter" evidence="4">
    <location>
        <begin position="4"/>
        <end position="232"/>
    </location>
</feature>
<evidence type="ECO:0000256" key="3">
    <source>
        <dbReference type="ARBA" id="ARBA00022840"/>
    </source>
</evidence>
<dbReference type="InterPro" id="IPR027417">
    <property type="entry name" value="P-loop_NTPase"/>
</dbReference>
<dbReference type="Pfam" id="PF00005">
    <property type="entry name" value="ABC_tran"/>
    <property type="match status" value="1"/>
</dbReference>
<reference evidence="5 8" key="3">
    <citation type="journal article" date="2019" name="Nat. Med.">
        <title>A library of human gut bacterial isolates paired with longitudinal multiomics data enables mechanistic microbiome research.</title>
        <authorList>
            <person name="Poyet M."/>
            <person name="Groussin M."/>
            <person name="Gibbons S.M."/>
            <person name="Avila-Pacheco J."/>
            <person name="Jiang X."/>
            <person name="Kearney S.M."/>
            <person name="Perrotta A.R."/>
            <person name="Berdy B."/>
            <person name="Zhao S."/>
            <person name="Lieberman T.D."/>
            <person name="Swanson P.K."/>
            <person name="Smith M."/>
            <person name="Roesemann S."/>
            <person name="Alexander J.E."/>
            <person name="Rich S.A."/>
            <person name="Livny J."/>
            <person name="Vlamakis H."/>
            <person name="Clish C."/>
            <person name="Bullock K."/>
            <person name="Deik A."/>
            <person name="Scott J."/>
            <person name="Pierce K.A."/>
            <person name="Xavier R.J."/>
            <person name="Alm E.J."/>
        </authorList>
    </citation>
    <scope>NUCLEOTIDE SEQUENCE [LARGE SCALE GENOMIC DNA]</scope>
    <source>
        <strain evidence="5 8">BIOML-A2</strain>
    </source>
</reference>
<protein>
    <submittedName>
        <fullName evidence="5">ATP-binding cassette domain-containing protein</fullName>
    </submittedName>
    <submittedName>
        <fullName evidence="6">Fluoroquinolone transport system ATP-binding protein</fullName>
    </submittedName>
</protein>
<accession>A0AAQ1MBA8</accession>
<dbReference type="SMART" id="SM00382">
    <property type="entry name" value="AAA"/>
    <property type="match status" value="1"/>
</dbReference>
<evidence type="ECO:0000313" key="7">
    <source>
        <dbReference type="Proteomes" id="UP000184089"/>
    </source>
</evidence>
<evidence type="ECO:0000259" key="4">
    <source>
        <dbReference type="PROSITE" id="PS50893"/>
    </source>
</evidence>
<dbReference type="InterPro" id="IPR003439">
    <property type="entry name" value="ABC_transporter-like_ATP-bd"/>
</dbReference>
<evidence type="ECO:0000256" key="1">
    <source>
        <dbReference type="ARBA" id="ARBA00022448"/>
    </source>
</evidence>
<dbReference type="EMBL" id="FQVY01000001">
    <property type="protein sequence ID" value="SHF69515.1"/>
    <property type="molecule type" value="Genomic_DNA"/>
</dbReference>
<dbReference type="SUPFAM" id="SSF52540">
    <property type="entry name" value="P-loop containing nucleoside triphosphate hydrolases"/>
    <property type="match status" value="1"/>
</dbReference>
<dbReference type="RefSeq" id="WP_021658593.1">
    <property type="nucleotide sequence ID" value="NZ_FQVY01000001.1"/>
</dbReference>
<keyword evidence="8" id="KW-1185">Reference proteome</keyword>
<keyword evidence="2" id="KW-0547">Nucleotide-binding</keyword>
<gene>
    <name evidence="5" type="ORF">GT747_02820</name>
    <name evidence="6" type="ORF">SAMN05444424_0366</name>
</gene>
<dbReference type="EMBL" id="WWVX01000001">
    <property type="protein sequence ID" value="MZL68708.1"/>
    <property type="molecule type" value="Genomic_DNA"/>
</dbReference>
<dbReference type="GO" id="GO:0005524">
    <property type="term" value="F:ATP binding"/>
    <property type="evidence" value="ECO:0007669"/>
    <property type="project" value="UniProtKB-KW"/>
</dbReference>
<dbReference type="InterPro" id="IPR050763">
    <property type="entry name" value="ABC_transporter_ATP-binding"/>
</dbReference>
<dbReference type="Proteomes" id="UP000184089">
    <property type="component" value="Unassembled WGS sequence"/>
</dbReference>
<dbReference type="PANTHER" id="PTHR42711">
    <property type="entry name" value="ABC TRANSPORTER ATP-BINDING PROTEIN"/>
    <property type="match status" value="1"/>
</dbReference>
<dbReference type="GO" id="GO:0016887">
    <property type="term" value="F:ATP hydrolysis activity"/>
    <property type="evidence" value="ECO:0007669"/>
    <property type="project" value="InterPro"/>
</dbReference>
<name>A0AAQ1MBA8_9FIRM</name>
<reference evidence="7" key="1">
    <citation type="submission" date="2016-11" db="EMBL/GenBank/DDBJ databases">
        <authorList>
            <person name="Jaros S."/>
            <person name="Januszkiewicz K."/>
            <person name="Wedrychowicz H."/>
        </authorList>
    </citation>
    <scope>NUCLEOTIDE SEQUENCE [LARGE SCALE GENOMIC DNA]</scope>
    <source>
        <strain evidence="7">DSM 4029</strain>
    </source>
</reference>
<dbReference type="AlphaFoldDB" id="A0AAQ1MBA8"/>
<dbReference type="InterPro" id="IPR003593">
    <property type="entry name" value="AAA+_ATPase"/>
</dbReference>
<dbReference type="PANTHER" id="PTHR42711:SF18">
    <property type="entry name" value="ABC TRANSPORTER, ATP-BINDING PROTEIN"/>
    <property type="match status" value="1"/>
</dbReference>
<reference evidence="6" key="2">
    <citation type="submission" date="2016-11" db="EMBL/GenBank/DDBJ databases">
        <authorList>
            <person name="Varghese N."/>
            <person name="Submissions S."/>
        </authorList>
    </citation>
    <scope>NUCLEOTIDE SEQUENCE</scope>
    <source>
        <strain evidence="6">DSM 4029</strain>
    </source>
</reference>
<sequence>MRTIEVENLSFRYPSAKGDTIREIDFSVEQGEVFGFLGPSGAGKSTLQKILTGTLREYRGSVRVFGIEMKRRRSDYYQHIGVDFEFPNFYGKFTARENLRYFASLYAGETADPMALLERVGLHRDADKRVDSFSKGMKMRLGFVRALLHDPALLFLDEPTSGLDPANARVLKGMIREERERGKTVILTTHNMHDAQELCDRVAFIADGSVRALDTPCALRRGDGATEVEYRFRDGEGEGRGSCALAELGASPAFRAALQRDDLTSIHSKERTLEDVFIALTGKGLR</sequence>
<dbReference type="Gene3D" id="3.40.50.300">
    <property type="entry name" value="P-loop containing nucleotide triphosphate hydrolases"/>
    <property type="match status" value="1"/>
</dbReference>
<dbReference type="InterPro" id="IPR017871">
    <property type="entry name" value="ABC_transporter-like_CS"/>
</dbReference>
<dbReference type="Proteomes" id="UP000474718">
    <property type="component" value="Unassembled WGS sequence"/>
</dbReference>
<keyword evidence="1" id="KW-0813">Transport</keyword>
<evidence type="ECO:0000313" key="5">
    <source>
        <dbReference type="EMBL" id="MZL68708.1"/>
    </source>
</evidence>
<dbReference type="PROSITE" id="PS00211">
    <property type="entry name" value="ABC_TRANSPORTER_1"/>
    <property type="match status" value="1"/>
</dbReference>
<proteinExistence type="predicted"/>
<evidence type="ECO:0000313" key="8">
    <source>
        <dbReference type="Proteomes" id="UP000474718"/>
    </source>
</evidence>
<comment type="caution">
    <text evidence="6">The sequence shown here is derived from an EMBL/GenBank/DDBJ whole genome shotgun (WGS) entry which is preliminary data.</text>
</comment>
<evidence type="ECO:0000256" key="2">
    <source>
        <dbReference type="ARBA" id="ARBA00022741"/>
    </source>
</evidence>
<evidence type="ECO:0000313" key="6">
    <source>
        <dbReference type="EMBL" id="SHF69515.1"/>
    </source>
</evidence>
<organism evidence="6 7">
    <name type="scientific">Bittarella massiliensis</name>
    <name type="common">ex Durand et al. 2017</name>
    <dbReference type="NCBI Taxonomy" id="1720313"/>
    <lineage>
        <taxon>Bacteria</taxon>
        <taxon>Bacillati</taxon>
        <taxon>Bacillota</taxon>
        <taxon>Clostridia</taxon>
        <taxon>Eubacteriales</taxon>
        <taxon>Oscillospiraceae</taxon>
        <taxon>Bittarella (ex Durand et al. 2017)</taxon>
    </lineage>
</organism>
<dbReference type="CDD" id="cd03230">
    <property type="entry name" value="ABC_DR_subfamily_A"/>
    <property type="match status" value="1"/>
</dbReference>
<dbReference type="PROSITE" id="PS50893">
    <property type="entry name" value="ABC_TRANSPORTER_2"/>
    <property type="match status" value="1"/>
</dbReference>
<keyword evidence="3 6" id="KW-0067">ATP-binding</keyword>